<proteinExistence type="predicted"/>
<dbReference type="AlphaFoldDB" id="A0A7H0I587"/>
<accession>A0A7H0I587</accession>
<evidence type="ECO:0000313" key="1">
    <source>
        <dbReference type="EMBL" id="QNP67953.1"/>
    </source>
</evidence>
<sequence>MSLPTPSLRDADRAFDIFVRLLKKAGTGIHCLTLAIHTGGESEIQQLIYSQSDKTGIETDGRAALDFCCFLAAAVTGRADNAGLIMRSVRHPDESVCGWVFDNDGDPIPLTAAAVFDAYCTDYATGQLIPPQPGVHHRDAPVIHI</sequence>
<gene>
    <name evidence="1" type="ORF">IAG43_33855</name>
</gene>
<dbReference type="KEGG" id="sgj:IAG43_33855"/>
<dbReference type="RefSeq" id="WP_187744996.1">
    <property type="nucleotide sequence ID" value="NZ_CP060827.1"/>
</dbReference>
<keyword evidence="2" id="KW-1185">Reference proteome</keyword>
<protein>
    <submittedName>
        <fullName evidence="1">Uncharacterized protein</fullName>
    </submittedName>
</protein>
<dbReference type="EMBL" id="CP060827">
    <property type="protein sequence ID" value="QNP67953.1"/>
    <property type="molecule type" value="Genomic_DNA"/>
</dbReference>
<geneLocation type="plasmid" evidence="1 2">
    <name>unnamed3</name>
</geneLocation>
<name>A0A7H0I587_9ACTN</name>
<reference evidence="1 2" key="1">
    <citation type="submission" date="2020-08" db="EMBL/GenBank/DDBJ databases">
        <title>A novel species.</title>
        <authorList>
            <person name="Gao J."/>
        </authorList>
    </citation>
    <scope>NUCLEOTIDE SEQUENCE [LARGE SCALE GENOMIC DNA]</scope>
    <source>
        <strain evidence="1 2">CRPJ-33</strain>
        <plasmid evidence="1 2">unnamed3</plasmid>
    </source>
</reference>
<organism evidence="1 2">
    <name type="scientific">Streptomyces genisteinicus</name>
    <dbReference type="NCBI Taxonomy" id="2768068"/>
    <lineage>
        <taxon>Bacteria</taxon>
        <taxon>Bacillati</taxon>
        <taxon>Actinomycetota</taxon>
        <taxon>Actinomycetes</taxon>
        <taxon>Kitasatosporales</taxon>
        <taxon>Streptomycetaceae</taxon>
        <taxon>Streptomyces</taxon>
    </lineage>
</organism>
<evidence type="ECO:0000313" key="2">
    <source>
        <dbReference type="Proteomes" id="UP000516230"/>
    </source>
</evidence>
<dbReference type="Proteomes" id="UP000516230">
    <property type="component" value="Plasmid unnamed3"/>
</dbReference>
<keyword evidence="1" id="KW-0614">Plasmid</keyword>